<comment type="caution">
    <text evidence="1">The sequence shown here is derived from an EMBL/GenBank/DDBJ whole genome shotgun (WGS) entry which is preliminary data.</text>
</comment>
<evidence type="ECO:0000313" key="1">
    <source>
        <dbReference type="EMBL" id="RMT72137.1"/>
    </source>
</evidence>
<dbReference type="InterPro" id="IPR046905">
    <property type="entry name" value="ABC-3C_MC1"/>
</dbReference>
<organism evidence="1 2">
    <name type="scientific">Pseudomonas syringae pv. theae</name>
    <dbReference type="NCBI Taxonomy" id="103985"/>
    <lineage>
        <taxon>Bacteria</taxon>
        <taxon>Pseudomonadati</taxon>
        <taxon>Pseudomonadota</taxon>
        <taxon>Gammaproteobacteria</taxon>
        <taxon>Pseudomonadales</taxon>
        <taxon>Pseudomonadaceae</taxon>
        <taxon>Pseudomonas</taxon>
        <taxon>Pseudomonas syringae</taxon>
    </lineage>
</organism>
<sequence length="237" mass="27275">MLIEIMQNIFTSNGFRYSEIKPTIDGYYLSIFLPPADGLKQEYFVVIEGVKQSEATTDLIWSEIADNIFEKIRTSQAVEGYFAKNCTLILCCEKSLTPIHMILKIEEDPYNFKKNVITYTKGEITSMNQLLMKESEALKLSNHEINLLINGESGNHFTSFKERKNNVNTYYSLLLKIMTKLPFITYEPGAKFLHNLESDIEKELTKEQTQLYTQALAIDLEMSEEKIQAMILKLGKP</sequence>
<protein>
    <submittedName>
        <fullName evidence="1">Uncharacterized protein</fullName>
    </submittedName>
</protein>
<dbReference type="Proteomes" id="UP000282636">
    <property type="component" value="Unassembled WGS sequence"/>
</dbReference>
<gene>
    <name evidence="1" type="ORF">ALP44_03951</name>
</gene>
<evidence type="ECO:0000313" key="2">
    <source>
        <dbReference type="Proteomes" id="UP000282636"/>
    </source>
</evidence>
<name>A0A0Q0DQS6_PSESX</name>
<dbReference type="Pfam" id="PF20289">
    <property type="entry name" value="MComp1"/>
    <property type="match status" value="1"/>
</dbReference>
<reference evidence="1 2" key="1">
    <citation type="submission" date="2018-08" db="EMBL/GenBank/DDBJ databases">
        <title>Recombination of ecologically and evolutionarily significant loci maintains genetic cohesion in the Pseudomonas syringae species complex.</title>
        <authorList>
            <person name="Dillon M."/>
            <person name="Thakur S."/>
            <person name="Almeida R.N.D."/>
            <person name="Weir B.S."/>
            <person name="Guttman D.S."/>
        </authorList>
    </citation>
    <scope>NUCLEOTIDE SEQUENCE [LARGE SCALE GENOMIC DNA]</scope>
    <source>
        <strain evidence="1 2">ICMP 3934</strain>
    </source>
</reference>
<accession>A0A0Q0DQS6</accession>
<dbReference type="EMBL" id="RBTL01000075">
    <property type="protein sequence ID" value="RMT72137.1"/>
    <property type="molecule type" value="Genomic_DNA"/>
</dbReference>
<proteinExistence type="predicted"/>
<dbReference type="RefSeq" id="WP_019333079.1">
    <property type="nucleotide sequence ID" value="NZ_BQUM01000063.1"/>
</dbReference>
<dbReference type="AlphaFoldDB" id="A0A0Q0DQS6"/>